<dbReference type="InParanoid" id="W0DUD9"/>
<dbReference type="HOGENOM" id="CLU_2959394_0_0_6"/>
<gene>
    <name evidence="2" type="ORF">THIAE_00280</name>
</gene>
<dbReference type="AlphaFoldDB" id="W0DUD9"/>
<dbReference type="RefSeq" id="WP_006459703.1">
    <property type="nucleotide sequence ID" value="NZ_CP007030.1"/>
</dbReference>
<evidence type="ECO:0000313" key="3">
    <source>
        <dbReference type="Proteomes" id="UP000005380"/>
    </source>
</evidence>
<accession>W0DUD9</accession>
<organism evidence="2 3">
    <name type="scientific">Thiomicrospira aerophila AL3</name>
    <dbReference type="NCBI Taxonomy" id="717772"/>
    <lineage>
        <taxon>Bacteria</taxon>
        <taxon>Pseudomonadati</taxon>
        <taxon>Pseudomonadota</taxon>
        <taxon>Gammaproteobacteria</taxon>
        <taxon>Thiotrichales</taxon>
        <taxon>Piscirickettsiaceae</taxon>
        <taxon>Thiomicrospira</taxon>
    </lineage>
</organism>
<proteinExistence type="predicted"/>
<dbReference type="Proteomes" id="UP000005380">
    <property type="component" value="Chromosome"/>
</dbReference>
<dbReference type="OrthoDB" id="5616458at2"/>
<dbReference type="STRING" id="717772.THIAE_00280"/>
<name>W0DUD9_9GAMM</name>
<keyword evidence="3" id="KW-1185">Reference proteome</keyword>
<sequence length="59" mass="7047">MAKRKAQHKQQRNIVFIEMMQKFAGKSVGHKSKKDYRRQPKHRHATEQKGWDSQPFLLA</sequence>
<feature type="region of interest" description="Disordered" evidence="1">
    <location>
        <begin position="26"/>
        <end position="59"/>
    </location>
</feature>
<feature type="compositionally biased region" description="Basic residues" evidence="1">
    <location>
        <begin position="28"/>
        <end position="44"/>
    </location>
</feature>
<evidence type="ECO:0000256" key="1">
    <source>
        <dbReference type="SAM" id="MobiDB-lite"/>
    </source>
</evidence>
<reference evidence="2 3" key="1">
    <citation type="submission" date="2013-12" db="EMBL/GenBank/DDBJ databases">
        <authorList>
            <consortium name="DOE Joint Genome Institute"/>
            <person name="Kappler U."/>
            <person name="Huntemann M."/>
            <person name="Han J."/>
            <person name="Chen A."/>
            <person name="Kyrpides N."/>
            <person name="Mavromatis K."/>
            <person name="Markowitz V."/>
            <person name="Palaniappan K."/>
            <person name="Ivanova N."/>
            <person name="Schaumberg A."/>
            <person name="Pati A."/>
            <person name="Liolios K."/>
            <person name="Nordberg H.P."/>
            <person name="Cantor M.N."/>
            <person name="Hua S.X."/>
            <person name="Woyke T."/>
        </authorList>
    </citation>
    <scope>NUCLEOTIDE SEQUENCE [LARGE SCALE GENOMIC DNA]</scope>
    <source>
        <strain evidence="3">AL2</strain>
    </source>
</reference>
<evidence type="ECO:0000313" key="2">
    <source>
        <dbReference type="EMBL" id="AHF02170.1"/>
    </source>
</evidence>
<protein>
    <submittedName>
        <fullName evidence="2">Uncharacterized protein</fullName>
    </submittedName>
</protein>
<dbReference type="KEGG" id="tao:THIAE_00280"/>
<dbReference type="EMBL" id="CP007030">
    <property type="protein sequence ID" value="AHF02170.1"/>
    <property type="molecule type" value="Genomic_DNA"/>
</dbReference>